<comment type="caution">
    <text evidence="3">The sequence shown here is derived from an EMBL/GenBank/DDBJ whole genome shotgun (WGS) entry which is preliminary data.</text>
</comment>
<evidence type="ECO:0000313" key="3">
    <source>
        <dbReference type="EMBL" id="KAD4586375.1"/>
    </source>
</evidence>
<name>A0A5N6NHB3_9ASTR</name>
<evidence type="ECO:0000313" key="4">
    <source>
        <dbReference type="Proteomes" id="UP000326396"/>
    </source>
</evidence>
<reference evidence="3 4" key="1">
    <citation type="submission" date="2019-05" db="EMBL/GenBank/DDBJ databases">
        <title>Mikania micrantha, genome provides insights into the molecular mechanism of rapid growth.</title>
        <authorList>
            <person name="Liu B."/>
        </authorList>
    </citation>
    <scope>NUCLEOTIDE SEQUENCE [LARGE SCALE GENOMIC DNA]</scope>
    <source>
        <strain evidence="3">NLD-2019</strain>
        <tissue evidence="3">Leaf</tissue>
    </source>
</reference>
<evidence type="ECO:0000313" key="2">
    <source>
        <dbReference type="EMBL" id="KAD1826792.1"/>
    </source>
</evidence>
<dbReference type="AlphaFoldDB" id="A0A5N6NHB3"/>
<feature type="region of interest" description="Disordered" evidence="1">
    <location>
        <begin position="54"/>
        <end position="81"/>
    </location>
</feature>
<organism evidence="3 4">
    <name type="scientific">Mikania micrantha</name>
    <name type="common">bitter vine</name>
    <dbReference type="NCBI Taxonomy" id="192012"/>
    <lineage>
        <taxon>Eukaryota</taxon>
        <taxon>Viridiplantae</taxon>
        <taxon>Streptophyta</taxon>
        <taxon>Embryophyta</taxon>
        <taxon>Tracheophyta</taxon>
        <taxon>Spermatophyta</taxon>
        <taxon>Magnoliopsida</taxon>
        <taxon>eudicotyledons</taxon>
        <taxon>Gunneridae</taxon>
        <taxon>Pentapetalae</taxon>
        <taxon>asterids</taxon>
        <taxon>campanulids</taxon>
        <taxon>Asterales</taxon>
        <taxon>Asteraceae</taxon>
        <taxon>Asteroideae</taxon>
        <taxon>Heliantheae alliance</taxon>
        <taxon>Eupatorieae</taxon>
        <taxon>Mikania</taxon>
    </lineage>
</organism>
<protein>
    <submittedName>
        <fullName evidence="3">Uncharacterized protein</fullName>
    </submittedName>
</protein>
<dbReference type="EMBL" id="SZYD01000012">
    <property type="protein sequence ID" value="KAD4586375.1"/>
    <property type="molecule type" value="Genomic_DNA"/>
</dbReference>
<dbReference type="Proteomes" id="UP000326396">
    <property type="component" value="Linkage Group LG2"/>
</dbReference>
<gene>
    <name evidence="3" type="ORF">E3N88_23976</name>
    <name evidence="2" type="ORF">E3N88_42249</name>
</gene>
<proteinExistence type="predicted"/>
<keyword evidence="4" id="KW-1185">Reference proteome</keyword>
<dbReference type="OrthoDB" id="691358at2759"/>
<evidence type="ECO:0000256" key="1">
    <source>
        <dbReference type="SAM" id="MobiDB-lite"/>
    </source>
</evidence>
<accession>A0A5N6NHB3</accession>
<dbReference type="EMBL" id="SZYD01000447">
    <property type="protein sequence ID" value="KAD1826792.1"/>
    <property type="molecule type" value="Genomic_DNA"/>
</dbReference>
<sequence length="81" mass="8843">MLWVEVSYTIAFSKPQTSFSDYACQASPAKLPTGDSGRFQASNFRVLRADHGFATSSSPSSATHRRTATVPSSEFNRHAVM</sequence>